<keyword evidence="4" id="KW-1185">Reference proteome</keyword>
<dbReference type="EnsemblMetazoa" id="XM_038206991.1">
    <property type="protein sequence ID" value="XP_038062919.1"/>
    <property type="gene ID" value="LOC119733409"/>
</dbReference>
<feature type="signal peptide" evidence="2">
    <location>
        <begin position="1"/>
        <end position="29"/>
    </location>
</feature>
<name>A0A914AHQ9_PATMI</name>
<protein>
    <submittedName>
        <fullName evidence="3">Uncharacterized protein</fullName>
    </submittedName>
</protein>
<proteinExistence type="predicted"/>
<evidence type="ECO:0000256" key="1">
    <source>
        <dbReference type="SAM" id="MobiDB-lite"/>
    </source>
</evidence>
<evidence type="ECO:0000313" key="3">
    <source>
        <dbReference type="EnsemblMetazoa" id="XP_038062919.1"/>
    </source>
</evidence>
<evidence type="ECO:0000313" key="4">
    <source>
        <dbReference type="Proteomes" id="UP000887568"/>
    </source>
</evidence>
<dbReference type="OMA" id="KILWIDM"/>
<reference evidence="3" key="1">
    <citation type="submission" date="2022-11" db="UniProtKB">
        <authorList>
            <consortium name="EnsemblMetazoa"/>
        </authorList>
    </citation>
    <scope>IDENTIFICATION</scope>
</reference>
<feature type="chain" id="PRO_5037805283" evidence="2">
    <location>
        <begin position="30"/>
        <end position="547"/>
    </location>
</feature>
<dbReference type="Proteomes" id="UP000887568">
    <property type="component" value="Unplaced"/>
</dbReference>
<evidence type="ECO:0000256" key="2">
    <source>
        <dbReference type="SAM" id="SignalP"/>
    </source>
</evidence>
<dbReference type="PANTHER" id="PTHR37916">
    <property type="entry name" value="CHITIN-BINDING TYPE-4 DOMAIN-CONTAINING PROTEIN"/>
    <property type="match status" value="1"/>
</dbReference>
<dbReference type="AlphaFoldDB" id="A0A914AHQ9"/>
<keyword evidence="2" id="KW-0732">Signal</keyword>
<organism evidence="3 4">
    <name type="scientific">Patiria miniata</name>
    <name type="common">Bat star</name>
    <name type="synonym">Asterina miniata</name>
    <dbReference type="NCBI Taxonomy" id="46514"/>
    <lineage>
        <taxon>Eukaryota</taxon>
        <taxon>Metazoa</taxon>
        <taxon>Echinodermata</taxon>
        <taxon>Eleutherozoa</taxon>
        <taxon>Asterozoa</taxon>
        <taxon>Asteroidea</taxon>
        <taxon>Valvatacea</taxon>
        <taxon>Valvatida</taxon>
        <taxon>Asterinidae</taxon>
        <taxon>Patiria</taxon>
    </lineage>
</organism>
<dbReference type="OrthoDB" id="10254111at2759"/>
<accession>A0A914AHQ9</accession>
<dbReference type="RefSeq" id="XP_038062919.1">
    <property type="nucleotide sequence ID" value="XM_038206991.1"/>
</dbReference>
<dbReference type="PANTHER" id="PTHR37916:SF2">
    <property type="entry name" value="CHITIN-BINDING TYPE-4 DOMAIN-CONTAINING PROTEIN"/>
    <property type="match status" value="1"/>
</dbReference>
<feature type="region of interest" description="Disordered" evidence="1">
    <location>
        <begin position="178"/>
        <end position="207"/>
    </location>
</feature>
<sequence>MAKEIWPSVWRNLLLFGMIVGLAPHHTNGHICIISPHQRGPLDVSHSGSHTCTRHGAPCGGQPPQEPQATYAGGSSIFVTFQQNYNHYEVGYPGYMDVALANNSNPYAHFDIMGVFGDVNEHAQDNQQNYSLPVVLPDIDCSHCVLRVRYVAHKPGEKIFYQCSDIMIKSSRTMGDIQQERDQRHRVQAARPPRDRGVLRQMPSGAQPVKPDGDAAMLYGFAWNEAKSGSAFVMVDTVSGAKQSISPMYFSLGSGIQYGTPSPTAQSNKYVMDQIACFDREMPYLNLLEHRNGGLDAASNKILWIDMVTKEIAGEYELDTPKHLPIVSLVPYLKQVYLTVQIEETSPQSGIFFFVYGTLDYMGHFQQIVNTSSSPNTVFVNYQWATLNYQTKTHYMLIGNENSPDKLAAKIFTLQVTTKQVSVTDLDVSQYTITAIQVYEKTDELFAMSPGLFGNPFPAWTLVTVDPKTGAIKQKYPVAPAGVFGQYYGGNVISIDQESGILYYVLHVANSQNDVIASISLETGKVTFSRLTDLRNIHNLAFYNNLK</sequence>
<dbReference type="GeneID" id="119733409"/>